<dbReference type="Proteomes" id="UP001156614">
    <property type="component" value="Unassembled WGS sequence"/>
</dbReference>
<evidence type="ECO:0000256" key="1">
    <source>
        <dbReference type="SAM" id="MobiDB-lite"/>
    </source>
</evidence>
<dbReference type="EMBL" id="BSNU01000009">
    <property type="protein sequence ID" value="GLQ64186.1"/>
    <property type="molecule type" value="Genomic_DNA"/>
</dbReference>
<organism evidence="3 4">
    <name type="scientific">Gluconobacter cerinus</name>
    <dbReference type="NCBI Taxonomy" id="38307"/>
    <lineage>
        <taxon>Bacteria</taxon>
        <taxon>Pseudomonadati</taxon>
        <taxon>Pseudomonadota</taxon>
        <taxon>Alphaproteobacteria</taxon>
        <taxon>Acetobacterales</taxon>
        <taxon>Acetobacteraceae</taxon>
        <taxon>Gluconobacter</taxon>
    </lineage>
</organism>
<comment type="caution">
    <text evidence="3">The sequence shown here is derived from an EMBL/GenBank/DDBJ whole genome shotgun (WGS) entry which is preliminary data.</text>
</comment>
<name>A0AAV5NIJ1_9PROT</name>
<dbReference type="PANTHER" id="PTHR46637:SF1">
    <property type="entry name" value="BLL5188 PROTEIN"/>
    <property type="match status" value="1"/>
</dbReference>
<protein>
    <recommendedName>
        <fullName evidence="2">Insertion element IS402-like domain-containing protein</fullName>
    </recommendedName>
</protein>
<evidence type="ECO:0000259" key="2">
    <source>
        <dbReference type="Pfam" id="PF13340"/>
    </source>
</evidence>
<reference evidence="4" key="1">
    <citation type="journal article" date="2019" name="Int. J. Syst. Evol. Microbiol.">
        <title>The Global Catalogue of Microorganisms (GCM) 10K type strain sequencing project: providing services to taxonomists for standard genome sequencing and annotation.</title>
        <authorList>
            <consortium name="The Broad Institute Genomics Platform"/>
            <consortium name="The Broad Institute Genome Sequencing Center for Infectious Disease"/>
            <person name="Wu L."/>
            <person name="Ma J."/>
        </authorList>
    </citation>
    <scope>NUCLEOTIDE SEQUENCE [LARGE SCALE GENOMIC DNA]</scope>
    <source>
        <strain evidence="4">NBRC 3267</strain>
    </source>
</reference>
<accession>A0AAV5NIJ1</accession>
<proteinExistence type="predicted"/>
<feature type="domain" description="Insertion element IS402-like" evidence="2">
    <location>
        <begin position="4"/>
        <end position="55"/>
    </location>
</feature>
<dbReference type="InterPro" id="IPR025161">
    <property type="entry name" value="IS402-like_dom"/>
</dbReference>
<sequence>MDWRPAQDNRLYFEGMMWIARTGSQWRHLPDEYGKWNSVFRRYRRWVTTGMFDAMLETLAEIVERDATADMIDSTVVRAHHCAVGIKKGIRRPRRLADRAVASAPNSTPDAMPKAARSDLS</sequence>
<dbReference type="Pfam" id="PF13340">
    <property type="entry name" value="DUF4096"/>
    <property type="match status" value="1"/>
</dbReference>
<keyword evidence="4" id="KW-1185">Reference proteome</keyword>
<dbReference type="InterPro" id="IPR052909">
    <property type="entry name" value="Transposase_6_like"/>
</dbReference>
<feature type="region of interest" description="Disordered" evidence="1">
    <location>
        <begin position="97"/>
        <end position="121"/>
    </location>
</feature>
<evidence type="ECO:0000313" key="3">
    <source>
        <dbReference type="EMBL" id="GLQ64186.1"/>
    </source>
</evidence>
<gene>
    <name evidence="3" type="ORF">GCM10007867_30320</name>
</gene>
<dbReference type="PANTHER" id="PTHR46637">
    <property type="entry name" value="TIS1421-TRANSPOSASE PROTEIN A"/>
    <property type="match status" value="1"/>
</dbReference>
<evidence type="ECO:0000313" key="4">
    <source>
        <dbReference type="Proteomes" id="UP001156614"/>
    </source>
</evidence>
<dbReference type="AlphaFoldDB" id="A0AAV5NIJ1"/>